<feature type="domain" description="Transcriptional coactivator p15 (PC4) C-terminal" evidence="8">
    <location>
        <begin position="42"/>
        <end position="79"/>
    </location>
</feature>
<evidence type="ECO:0000256" key="3">
    <source>
        <dbReference type="ARBA" id="ARBA00023015"/>
    </source>
</evidence>
<keyword evidence="5" id="KW-0804">Transcription</keyword>
<name>A0A978UZW6_ZIZJJ</name>
<gene>
    <name evidence="9" type="ORF">FEM48_Zijuj08G0153900</name>
</gene>
<dbReference type="InterPro" id="IPR009044">
    <property type="entry name" value="ssDNA-bd_transcriptional_reg"/>
</dbReference>
<reference evidence="9" key="1">
    <citation type="journal article" date="2021" name="Front. Plant Sci.">
        <title>Chromosome-Scale Genome Assembly for Chinese Sour Jujube and Insights Into Its Genome Evolution and Domestication Signature.</title>
        <authorList>
            <person name="Shen L.-Y."/>
            <person name="Luo H."/>
            <person name="Wang X.-L."/>
            <person name="Wang X.-M."/>
            <person name="Qiu X.-J."/>
            <person name="Liu H."/>
            <person name="Zhou S.-S."/>
            <person name="Jia K.-H."/>
            <person name="Nie S."/>
            <person name="Bao Y.-T."/>
            <person name="Zhang R.-G."/>
            <person name="Yun Q.-Z."/>
            <person name="Chai Y.-H."/>
            <person name="Lu J.-Y."/>
            <person name="Li Y."/>
            <person name="Zhao S.-W."/>
            <person name="Mao J.-F."/>
            <person name="Jia S.-G."/>
            <person name="Mao Y.-M."/>
        </authorList>
    </citation>
    <scope>NUCLEOTIDE SEQUENCE</scope>
    <source>
        <strain evidence="9">AT0</strain>
        <tissue evidence="9">Leaf</tissue>
    </source>
</reference>
<sequence>MSGREKRKDEEGASDGDSEGHAPPKKNLKRSSDEDSDEIIVCDLSKNRRVKVRNFQGRIMIDIREFYVKDGKELPGKKGSSSSSTSTSFSASLLCFSTFIFALELLTAEKKGLGEVLLPVHPEELLEFRLSKFTGHVYLSTETIVRSTYNFVLLLIIETLLEDSVVVGFSSNVRV</sequence>
<keyword evidence="6" id="KW-0539">Nucleus</keyword>
<evidence type="ECO:0000313" key="9">
    <source>
        <dbReference type="EMBL" id="KAH7520532.1"/>
    </source>
</evidence>
<dbReference type="Pfam" id="PF02229">
    <property type="entry name" value="PC4"/>
    <property type="match status" value="1"/>
</dbReference>
<evidence type="ECO:0000256" key="5">
    <source>
        <dbReference type="ARBA" id="ARBA00023163"/>
    </source>
</evidence>
<comment type="similarity">
    <text evidence="2">Belongs to the transcriptional coactivator PC4 family.</text>
</comment>
<evidence type="ECO:0000259" key="8">
    <source>
        <dbReference type="Pfam" id="PF02229"/>
    </source>
</evidence>
<keyword evidence="4" id="KW-0238">DNA-binding</keyword>
<evidence type="ECO:0000256" key="7">
    <source>
        <dbReference type="SAM" id="MobiDB-lite"/>
    </source>
</evidence>
<comment type="caution">
    <text evidence="9">The sequence shown here is derived from an EMBL/GenBank/DDBJ whole genome shotgun (WGS) entry which is preliminary data.</text>
</comment>
<dbReference type="EMBL" id="JAEACU010000008">
    <property type="protein sequence ID" value="KAH7520532.1"/>
    <property type="molecule type" value="Genomic_DNA"/>
</dbReference>
<dbReference type="Proteomes" id="UP000813462">
    <property type="component" value="Unassembled WGS sequence"/>
</dbReference>
<dbReference type="AlphaFoldDB" id="A0A978UZW6"/>
<evidence type="ECO:0000256" key="1">
    <source>
        <dbReference type="ARBA" id="ARBA00004123"/>
    </source>
</evidence>
<dbReference type="GO" id="GO:0005634">
    <property type="term" value="C:nucleus"/>
    <property type="evidence" value="ECO:0007669"/>
    <property type="project" value="UniProtKB-SubCell"/>
</dbReference>
<protein>
    <recommendedName>
        <fullName evidence="8">Transcriptional coactivator p15 (PC4) C-terminal domain-containing protein</fullName>
    </recommendedName>
</protein>
<dbReference type="InterPro" id="IPR045125">
    <property type="entry name" value="Sub1/Tcp4-like"/>
</dbReference>
<evidence type="ECO:0000256" key="4">
    <source>
        <dbReference type="ARBA" id="ARBA00023125"/>
    </source>
</evidence>
<dbReference type="GO" id="GO:0003677">
    <property type="term" value="F:DNA binding"/>
    <property type="evidence" value="ECO:0007669"/>
    <property type="project" value="UniProtKB-KW"/>
</dbReference>
<accession>A0A978UZW6</accession>
<dbReference type="GO" id="GO:0003713">
    <property type="term" value="F:transcription coactivator activity"/>
    <property type="evidence" value="ECO:0007669"/>
    <property type="project" value="InterPro"/>
</dbReference>
<feature type="compositionally biased region" description="Basic and acidic residues" evidence="7">
    <location>
        <begin position="1"/>
        <end position="11"/>
    </location>
</feature>
<dbReference type="Gene3D" id="2.30.31.10">
    <property type="entry name" value="Transcriptional Coactivator Pc4, Chain A"/>
    <property type="match status" value="1"/>
</dbReference>
<feature type="region of interest" description="Disordered" evidence="7">
    <location>
        <begin position="1"/>
        <end position="35"/>
    </location>
</feature>
<proteinExistence type="inferred from homology"/>
<keyword evidence="3" id="KW-0805">Transcription regulation</keyword>
<evidence type="ECO:0000256" key="6">
    <source>
        <dbReference type="ARBA" id="ARBA00023242"/>
    </source>
</evidence>
<dbReference type="PANTHER" id="PTHR13215">
    <property type="entry name" value="RNA POLYMERASE II TRANSCRIPTIONAL COACTIVATOR"/>
    <property type="match status" value="1"/>
</dbReference>
<evidence type="ECO:0000256" key="2">
    <source>
        <dbReference type="ARBA" id="ARBA00009001"/>
    </source>
</evidence>
<dbReference type="InterPro" id="IPR003173">
    <property type="entry name" value="PC4_C"/>
</dbReference>
<dbReference type="SUPFAM" id="SSF54447">
    <property type="entry name" value="ssDNA-binding transcriptional regulator domain"/>
    <property type="match status" value="1"/>
</dbReference>
<evidence type="ECO:0000313" key="10">
    <source>
        <dbReference type="Proteomes" id="UP000813462"/>
    </source>
</evidence>
<dbReference type="GO" id="GO:0060261">
    <property type="term" value="P:positive regulation of transcription initiation by RNA polymerase II"/>
    <property type="evidence" value="ECO:0007669"/>
    <property type="project" value="InterPro"/>
</dbReference>
<organism evidence="9 10">
    <name type="scientific">Ziziphus jujuba var. spinosa</name>
    <dbReference type="NCBI Taxonomy" id="714518"/>
    <lineage>
        <taxon>Eukaryota</taxon>
        <taxon>Viridiplantae</taxon>
        <taxon>Streptophyta</taxon>
        <taxon>Embryophyta</taxon>
        <taxon>Tracheophyta</taxon>
        <taxon>Spermatophyta</taxon>
        <taxon>Magnoliopsida</taxon>
        <taxon>eudicotyledons</taxon>
        <taxon>Gunneridae</taxon>
        <taxon>Pentapetalae</taxon>
        <taxon>rosids</taxon>
        <taxon>fabids</taxon>
        <taxon>Rosales</taxon>
        <taxon>Rhamnaceae</taxon>
        <taxon>Paliureae</taxon>
        <taxon>Ziziphus</taxon>
    </lineage>
</organism>
<comment type="subcellular location">
    <subcellularLocation>
        <location evidence="1">Nucleus</location>
    </subcellularLocation>
</comment>